<dbReference type="Pfam" id="PF13240">
    <property type="entry name" value="Zn_Ribbon_1"/>
    <property type="match status" value="1"/>
</dbReference>
<reference evidence="4" key="1">
    <citation type="journal article" date="2019" name="Int. J. Syst. Evol. Microbiol.">
        <title>The Global Catalogue of Microorganisms (GCM) 10K type strain sequencing project: providing services to taxonomists for standard genome sequencing and annotation.</title>
        <authorList>
            <consortium name="The Broad Institute Genomics Platform"/>
            <consortium name="The Broad Institute Genome Sequencing Center for Infectious Disease"/>
            <person name="Wu L."/>
            <person name="Ma J."/>
        </authorList>
    </citation>
    <scope>NUCLEOTIDE SEQUENCE [LARGE SCALE GENOMIC DNA]</scope>
    <source>
        <strain evidence="4">CGMCC 1.12376</strain>
    </source>
</reference>
<name>A0ABW4HT08_9BACI</name>
<dbReference type="EMBL" id="JBHUDE010000047">
    <property type="protein sequence ID" value="MFD1608177.1"/>
    <property type="molecule type" value="Genomic_DNA"/>
</dbReference>
<organism evidence="3 4">
    <name type="scientific">Oceanobacillus luteolus</name>
    <dbReference type="NCBI Taxonomy" id="1274358"/>
    <lineage>
        <taxon>Bacteria</taxon>
        <taxon>Bacillati</taxon>
        <taxon>Bacillota</taxon>
        <taxon>Bacilli</taxon>
        <taxon>Bacillales</taxon>
        <taxon>Bacillaceae</taxon>
        <taxon>Oceanobacillus</taxon>
    </lineage>
</organism>
<keyword evidence="1" id="KW-1133">Transmembrane helix</keyword>
<feature type="transmembrane region" description="Helical" evidence="1">
    <location>
        <begin position="40"/>
        <end position="62"/>
    </location>
</feature>
<dbReference type="InterPro" id="IPR026870">
    <property type="entry name" value="Zinc_ribbon_dom"/>
</dbReference>
<dbReference type="SUPFAM" id="SSF48452">
    <property type="entry name" value="TPR-like"/>
    <property type="match status" value="1"/>
</dbReference>
<keyword evidence="4" id="KW-1185">Reference proteome</keyword>
<feature type="domain" description="Zinc-ribbon" evidence="2">
    <location>
        <begin position="3"/>
        <end position="25"/>
    </location>
</feature>
<protein>
    <submittedName>
        <fullName evidence="3">Zinc-ribbon domain-containing protein</fullName>
    </submittedName>
</protein>
<keyword evidence="1" id="KW-0472">Membrane</keyword>
<comment type="caution">
    <text evidence="3">The sequence shown here is derived from an EMBL/GenBank/DDBJ whole genome shotgun (WGS) entry which is preliminary data.</text>
</comment>
<evidence type="ECO:0000259" key="2">
    <source>
        <dbReference type="Pfam" id="PF13240"/>
    </source>
</evidence>
<accession>A0ABW4HT08</accession>
<dbReference type="InterPro" id="IPR011990">
    <property type="entry name" value="TPR-like_helical_dom_sf"/>
</dbReference>
<dbReference type="RefSeq" id="WP_379597483.1">
    <property type="nucleotide sequence ID" value="NZ_JBHUDE010000047.1"/>
</dbReference>
<proteinExistence type="predicted"/>
<sequence>MYYCPNCGTKVNQDEHYCIKCGKALPDIESRLHTKQFNKWWILPIVTVAVVIIVIGVFYLYLNNQSAKAMELYNEAENLLLEEEYKKAGELLQESLQHRKDFTQAQIALRFSKDALRIEEQLDKAKQTLENEDYNHSLELIHEAENNLNTYHGSLVSTLVEKIDEFQALVRLQELQAKLSQTPSIDEIRILIWEAEEIKHPDANEIALQLREQLVDYTFSKASEALNDKQFNDALLITEDGLKYAPDSEKLQSLLTNINKEKLSFESAINERLEQAMDTAYKENQMNKNDAIELVSVDVENDKDGKIVIKGEVKSNATVPINSILVEYSLSRNEEEFLSNEIYVFPDVLYPTEHGRFEFTHFDLEDKSSDISAEVKKITWYTE</sequence>
<keyword evidence="1" id="KW-0812">Transmembrane</keyword>
<evidence type="ECO:0000313" key="4">
    <source>
        <dbReference type="Proteomes" id="UP001597221"/>
    </source>
</evidence>
<evidence type="ECO:0000256" key="1">
    <source>
        <dbReference type="SAM" id="Phobius"/>
    </source>
</evidence>
<gene>
    <name evidence="3" type="ORF">ACFSBH_10965</name>
</gene>
<dbReference type="Proteomes" id="UP001597221">
    <property type="component" value="Unassembled WGS sequence"/>
</dbReference>
<evidence type="ECO:0000313" key="3">
    <source>
        <dbReference type="EMBL" id="MFD1608177.1"/>
    </source>
</evidence>